<gene>
    <name evidence="1" type="ORF">LACSTY_000981</name>
</gene>
<evidence type="ECO:0000313" key="1">
    <source>
        <dbReference type="EMBL" id="WLV81732.1"/>
    </source>
</evidence>
<dbReference type="Proteomes" id="UP001230566">
    <property type="component" value="Chromosome"/>
</dbReference>
<reference evidence="1 2" key="1">
    <citation type="submission" date="2023-08" db="EMBL/GenBank/DDBJ databases">
        <authorList>
            <person name="Buchebner-Jance M."/>
        </authorList>
    </citation>
    <scope>NUCLEOTIDE SEQUENCE [LARGE SCALE GENOMIC DNA]</scope>
    <source>
        <strain evidence="1 2">NCIMB 15473</strain>
    </source>
</reference>
<keyword evidence="2" id="KW-1185">Reference proteome</keyword>
<dbReference type="RefSeq" id="WP_151466801.1">
    <property type="nucleotide sequence ID" value="NZ_CP132483.1"/>
</dbReference>
<evidence type="ECO:0000313" key="2">
    <source>
        <dbReference type="Proteomes" id="UP001230566"/>
    </source>
</evidence>
<protein>
    <submittedName>
        <fullName evidence="1">Uncharacterized protein</fullName>
    </submittedName>
</protein>
<sequence>MLTMFLLTVTPDTVSYSFYPEDDRKKGGIVEMNRNSGDIIFISKPEMDSVILSSYLEHARSSLSELFGKKNFLKSGGGLGLISTRWFCADVCCAI</sequence>
<accession>A0ABY9LDL6</accession>
<dbReference type="EMBL" id="CP132483">
    <property type="protein sequence ID" value="WLV81732.1"/>
    <property type="molecule type" value="Genomic_DNA"/>
</dbReference>
<name>A0ABY9LDL6_9LACO</name>
<proteinExistence type="predicted"/>
<organism evidence="1 2">
    <name type="scientific">Lacticaseibacillus styriensis</name>
    <dbReference type="NCBI Taxonomy" id="3068306"/>
    <lineage>
        <taxon>Bacteria</taxon>
        <taxon>Bacillati</taxon>
        <taxon>Bacillota</taxon>
        <taxon>Bacilli</taxon>
        <taxon>Lactobacillales</taxon>
        <taxon>Lactobacillaceae</taxon>
        <taxon>Lacticaseibacillus</taxon>
    </lineage>
</organism>